<feature type="compositionally biased region" description="Basic and acidic residues" evidence="1">
    <location>
        <begin position="291"/>
        <end position="301"/>
    </location>
</feature>
<feature type="compositionally biased region" description="Basic and acidic residues" evidence="1">
    <location>
        <begin position="772"/>
        <end position="781"/>
    </location>
</feature>
<feature type="compositionally biased region" description="Basic residues" evidence="1">
    <location>
        <begin position="90"/>
        <end position="100"/>
    </location>
</feature>
<accession>A0A6V7HDE1</accession>
<evidence type="ECO:0000313" key="3">
    <source>
        <dbReference type="Proteomes" id="UP000752696"/>
    </source>
</evidence>
<feature type="compositionally biased region" description="Basic and acidic residues" evidence="1">
    <location>
        <begin position="599"/>
        <end position="615"/>
    </location>
</feature>
<feature type="compositionally biased region" description="Basic and acidic residues" evidence="1">
    <location>
        <begin position="476"/>
        <end position="485"/>
    </location>
</feature>
<reference evidence="2" key="1">
    <citation type="submission" date="2020-07" db="EMBL/GenBank/DDBJ databases">
        <authorList>
            <person name="Nazaruddin N."/>
        </authorList>
    </citation>
    <scope>NUCLEOTIDE SEQUENCE</scope>
</reference>
<feature type="compositionally biased region" description="Basic residues" evidence="1">
    <location>
        <begin position="265"/>
        <end position="281"/>
    </location>
</feature>
<feature type="compositionally biased region" description="Polar residues" evidence="1">
    <location>
        <begin position="13"/>
        <end position="39"/>
    </location>
</feature>
<feature type="compositionally biased region" description="Basic and acidic residues" evidence="1">
    <location>
        <begin position="956"/>
        <end position="966"/>
    </location>
</feature>
<name>A0A6V7HDE1_9HYME</name>
<proteinExistence type="predicted"/>
<feature type="compositionally biased region" description="Basic and acidic residues" evidence="1">
    <location>
        <begin position="841"/>
        <end position="867"/>
    </location>
</feature>
<dbReference type="Proteomes" id="UP000752696">
    <property type="component" value="Unassembled WGS sequence"/>
</dbReference>
<feature type="region of interest" description="Disordered" evidence="1">
    <location>
        <begin position="532"/>
        <end position="615"/>
    </location>
</feature>
<feature type="compositionally biased region" description="Basic and acidic residues" evidence="1">
    <location>
        <begin position="674"/>
        <end position="693"/>
    </location>
</feature>
<dbReference type="OrthoDB" id="6382392at2759"/>
<comment type="caution">
    <text evidence="2">The sequence shown here is derived from an EMBL/GenBank/DDBJ whole genome shotgun (WGS) entry which is preliminary data.</text>
</comment>
<feature type="compositionally biased region" description="Polar residues" evidence="1">
    <location>
        <begin position="714"/>
        <end position="728"/>
    </location>
</feature>
<feature type="region of interest" description="Disordered" evidence="1">
    <location>
        <begin position="950"/>
        <end position="977"/>
    </location>
</feature>
<feature type="compositionally biased region" description="Basic residues" evidence="1">
    <location>
        <begin position="752"/>
        <end position="764"/>
    </location>
</feature>
<feature type="compositionally biased region" description="Basic and acidic residues" evidence="1">
    <location>
        <begin position="373"/>
        <end position="446"/>
    </location>
</feature>
<evidence type="ECO:0000256" key="1">
    <source>
        <dbReference type="SAM" id="MobiDB-lite"/>
    </source>
</evidence>
<feature type="compositionally biased region" description="Basic and acidic residues" evidence="1">
    <location>
        <begin position="578"/>
        <end position="588"/>
    </location>
</feature>
<feature type="compositionally biased region" description="Basic and acidic residues" evidence="1">
    <location>
        <begin position="49"/>
        <end position="89"/>
    </location>
</feature>
<feature type="compositionally biased region" description="Basic and acidic residues" evidence="1">
    <location>
        <begin position="101"/>
        <end position="128"/>
    </location>
</feature>
<dbReference type="AlphaFoldDB" id="A0A6V7HDE1"/>
<dbReference type="EMBL" id="CAJDYZ010010574">
    <property type="protein sequence ID" value="CAD1478186.1"/>
    <property type="molecule type" value="Genomic_DNA"/>
</dbReference>
<feature type="region of interest" description="Disordered" evidence="1">
    <location>
        <begin position="1"/>
        <end position="128"/>
    </location>
</feature>
<protein>
    <submittedName>
        <fullName evidence="2">Uncharacterized protein</fullName>
    </submittedName>
</protein>
<feature type="region of interest" description="Disordered" evidence="1">
    <location>
        <begin position="637"/>
        <end position="693"/>
    </location>
</feature>
<feature type="compositionally biased region" description="Basic residues" evidence="1">
    <location>
        <begin position="810"/>
        <end position="824"/>
    </location>
</feature>
<organism evidence="2 3">
    <name type="scientific">Heterotrigona itama</name>
    <dbReference type="NCBI Taxonomy" id="395501"/>
    <lineage>
        <taxon>Eukaryota</taxon>
        <taxon>Metazoa</taxon>
        <taxon>Ecdysozoa</taxon>
        <taxon>Arthropoda</taxon>
        <taxon>Hexapoda</taxon>
        <taxon>Insecta</taxon>
        <taxon>Pterygota</taxon>
        <taxon>Neoptera</taxon>
        <taxon>Endopterygota</taxon>
        <taxon>Hymenoptera</taxon>
        <taxon>Apocrita</taxon>
        <taxon>Aculeata</taxon>
        <taxon>Apoidea</taxon>
        <taxon>Anthophila</taxon>
        <taxon>Apidae</taxon>
        <taxon>Heterotrigona</taxon>
    </lineage>
</organism>
<feature type="compositionally biased region" description="Polar residues" evidence="1">
    <location>
        <begin position="307"/>
        <end position="317"/>
    </location>
</feature>
<feature type="region of interest" description="Disordered" evidence="1">
    <location>
        <begin position="224"/>
        <end position="485"/>
    </location>
</feature>
<evidence type="ECO:0000313" key="2">
    <source>
        <dbReference type="EMBL" id="CAD1478186.1"/>
    </source>
</evidence>
<feature type="compositionally biased region" description="Basic and acidic residues" evidence="1">
    <location>
        <begin position="652"/>
        <end position="667"/>
    </location>
</feature>
<sequence length="977" mass="112468">MKVLAELACARAPTTTTGDSAHQKSAQFAKTTLTKNATPNPSPVPVSKDLQKKSRNPIKELFERKKEMNERKQQEKSKNAEAALKELNIHRQRKTKKTKKHQDFPLIRRNEHGGLVERKKRRDGFERKEEFASDRIKDIYEFDEEESQMEPNLGSVMSYRSRPGYEVSCLRTKEVDVAGLMSKAIGDTLENGKTTDALSTRLESMIDRKFKELEKFAPKTKGALKAFQSEDQQRQITGPMDEFVERKPTKTSKKLAEQTSTPTTRHPKLKKKSKNSKKKARNSWYENDSSDEYRTAVKAEDVGVGISKSQRTCSKGKQNIFAELYTSSESEFEDEDADYESKRQRKVKKNSKKETELENVEQSEELEVGKYTSDNEDHADDWKSQDSKNDASKHDCDNKKSESEMSDHPLVIDERKDVDEQRNSDDETENQYERNFEMDDLYREDSSIVDSDVEDSVPVEPAKVPEEVTVKSPSLSEEKTDAEKVDYMQGSELIPLEEALDLLDQADNENSLGAKYGEVKKPDNCRVNPVVTVEPENETFNPVEDADLLGKAAKSPAPIEEQEEEPDNDLLALPEKLSSNEKPQKESENLPLHVFLSRKVQESKKRKEQQLKKMQEEQERILLNFQPTRRQRKCAIGKQGLLAEISSSDEEISPRDRKVNDKPEHDKPRKQKRESKEKRKERYIEKKHEQMIAKEQKAIEEEILREVGKKKESLAQNNTDVQNITDINGTKKPTEEDTESAENKVPQEPAQKKKHQTKEKQKKQTKTDEEDPYAKNNHEVLSDLENNCNKPPLTETNHEITENNQESPAKQKKHFKSPTKPKKTPKSDQKVIPVRKSKNSNVDRKTKTDSKGAKDKERRSSSGKRDSDDEELKTTKSWNKVEEGVGVAIGRRKRAAANQLYYWSSSSDEEEMLEMVPAIEEEEDDRQEQHGWIVGDSHKRMITMLAMEKQLKEKRRRSEDEFEPGRAKSKKHRNSTS</sequence>
<gene>
    <name evidence="2" type="ORF">MHI_LOCUS782664</name>
</gene>
<keyword evidence="3" id="KW-1185">Reference proteome</keyword>
<feature type="compositionally biased region" description="Basic residues" evidence="1">
    <location>
        <begin position="967"/>
        <end position="977"/>
    </location>
</feature>
<feature type="region of interest" description="Disordered" evidence="1">
    <location>
        <begin position="709"/>
        <end position="882"/>
    </location>
</feature>
<feature type="compositionally biased region" description="Acidic residues" evidence="1">
    <location>
        <begin position="357"/>
        <end position="366"/>
    </location>
</feature>